<dbReference type="EMBL" id="JAPDDP010000004">
    <property type="protein sequence ID" value="MDA0179277.1"/>
    <property type="molecule type" value="Genomic_DNA"/>
</dbReference>
<evidence type="ECO:0000313" key="4">
    <source>
        <dbReference type="Proteomes" id="UP001147653"/>
    </source>
</evidence>
<accession>A0A9X3NAT1</accession>
<dbReference type="SUPFAM" id="SSF101874">
    <property type="entry name" value="YceI-like"/>
    <property type="match status" value="1"/>
</dbReference>
<evidence type="ECO:0000259" key="2">
    <source>
        <dbReference type="Pfam" id="PF04264"/>
    </source>
</evidence>
<comment type="similarity">
    <text evidence="1">Belongs to the UPF0312 family.</text>
</comment>
<evidence type="ECO:0000313" key="3">
    <source>
        <dbReference type="EMBL" id="MDA0179277.1"/>
    </source>
</evidence>
<feature type="domain" description="Lipid/polyisoprenoid-binding YceI-like" evidence="2">
    <location>
        <begin position="92"/>
        <end position="144"/>
    </location>
</feature>
<sequence length="147" mass="15756">MATYGPEDATLTVHTKRAGAAAKAGHDLTILVERWSATYEDGTLDFEADPRSLRVLKGEGGIGTLGDEEKAGIKETLEDEILDGSPITYRGGELTLNGVTHPVAFTFDGTEGRAEVKQTDFKIKPYSALFGTLKVADVVEVKVRTNG</sequence>
<dbReference type="Gene3D" id="2.40.128.110">
    <property type="entry name" value="Lipid/polyisoprenoid-binding, YceI-like"/>
    <property type="match status" value="1"/>
</dbReference>
<dbReference type="InterPro" id="IPR007372">
    <property type="entry name" value="Lipid/polyisoprenoid-bd_YceI"/>
</dbReference>
<evidence type="ECO:0000256" key="1">
    <source>
        <dbReference type="ARBA" id="ARBA00008812"/>
    </source>
</evidence>
<name>A0A9X3NAT1_9ACTN</name>
<keyword evidence="4" id="KW-1185">Reference proteome</keyword>
<organism evidence="3 4">
    <name type="scientific">Solirubrobacter phytolaccae</name>
    <dbReference type="NCBI Taxonomy" id="1404360"/>
    <lineage>
        <taxon>Bacteria</taxon>
        <taxon>Bacillati</taxon>
        <taxon>Actinomycetota</taxon>
        <taxon>Thermoleophilia</taxon>
        <taxon>Solirubrobacterales</taxon>
        <taxon>Solirubrobacteraceae</taxon>
        <taxon>Solirubrobacter</taxon>
    </lineage>
</organism>
<proteinExistence type="inferred from homology"/>
<protein>
    <submittedName>
        <fullName evidence="3">YceI family protein</fullName>
    </submittedName>
</protein>
<reference evidence="3" key="1">
    <citation type="submission" date="2022-10" db="EMBL/GenBank/DDBJ databases">
        <title>The WGS of Solirubrobacter phytolaccae KCTC 29190.</title>
        <authorList>
            <person name="Jiang Z."/>
        </authorList>
    </citation>
    <scope>NUCLEOTIDE SEQUENCE</scope>
    <source>
        <strain evidence="3">KCTC 29190</strain>
    </source>
</reference>
<comment type="caution">
    <text evidence="3">The sequence shown here is derived from an EMBL/GenBank/DDBJ whole genome shotgun (WGS) entry which is preliminary data.</text>
</comment>
<dbReference type="AlphaFoldDB" id="A0A9X3NAT1"/>
<dbReference type="Proteomes" id="UP001147653">
    <property type="component" value="Unassembled WGS sequence"/>
</dbReference>
<dbReference type="RefSeq" id="WP_270023544.1">
    <property type="nucleotide sequence ID" value="NZ_JAPDDP010000004.1"/>
</dbReference>
<gene>
    <name evidence="3" type="ORF">OJ997_03125</name>
</gene>
<dbReference type="InterPro" id="IPR036761">
    <property type="entry name" value="TTHA0802/YceI-like_sf"/>
</dbReference>
<dbReference type="Pfam" id="PF04264">
    <property type="entry name" value="YceI"/>
    <property type="match status" value="1"/>
</dbReference>